<dbReference type="Gene3D" id="1.10.10.60">
    <property type="entry name" value="Homeodomain-like"/>
    <property type="match status" value="1"/>
</dbReference>
<dbReference type="Proteomes" id="UP000727962">
    <property type="component" value="Unassembled WGS sequence"/>
</dbReference>
<name>A0A931PSZ2_FIMGI</name>
<sequence length="299" mass="31761">MRSAELDSHVDIRFDCPPGAGVQRRAELPAFRHARVETLTGSTSNPVFGRASIDESVNFLAINLHGTLLMRAPPQGRLVVVPPASVVLVSGGASASICAGRGEHLVTAVSWASSASPVLTAWMRDRSPPDCQGRAVACQPLRPHLALAAVRLEEARAAGGAEPLLLSAIEELATRLLLSEDELQLASLPPGLPDALRDVTGKVREQPTARWPLGLAADAAGYSAFYFSRVFRSLVGYGFKEFVDRCRTEIAVQKLCTTMDTVAAIAAASGFGTPHSLRLSVLEYLGLLPSEFRAAPEGT</sequence>
<dbReference type="AlphaFoldDB" id="A0A931PSZ2"/>
<organism evidence="5 6">
    <name type="scientific">Fimbriimonas ginsengisoli</name>
    <dbReference type="NCBI Taxonomy" id="1005039"/>
    <lineage>
        <taxon>Bacteria</taxon>
        <taxon>Bacillati</taxon>
        <taxon>Armatimonadota</taxon>
        <taxon>Fimbriimonadia</taxon>
        <taxon>Fimbriimonadales</taxon>
        <taxon>Fimbriimonadaceae</taxon>
        <taxon>Fimbriimonas</taxon>
    </lineage>
</organism>
<evidence type="ECO:0000259" key="4">
    <source>
        <dbReference type="PROSITE" id="PS01124"/>
    </source>
</evidence>
<evidence type="ECO:0000256" key="3">
    <source>
        <dbReference type="ARBA" id="ARBA00023163"/>
    </source>
</evidence>
<feature type="domain" description="HTH araC/xylS-type" evidence="4">
    <location>
        <begin position="197"/>
        <end position="295"/>
    </location>
</feature>
<dbReference type="Pfam" id="PF12833">
    <property type="entry name" value="HTH_18"/>
    <property type="match status" value="1"/>
</dbReference>
<dbReference type="InterPro" id="IPR018060">
    <property type="entry name" value="HTH_AraC"/>
</dbReference>
<evidence type="ECO:0000313" key="6">
    <source>
        <dbReference type="Proteomes" id="UP000727962"/>
    </source>
</evidence>
<dbReference type="GO" id="GO:0003700">
    <property type="term" value="F:DNA-binding transcription factor activity"/>
    <property type="evidence" value="ECO:0007669"/>
    <property type="project" value="InterPro"/>
</dbReference>
<evidence type="ECO:0000256" key="2">
    <source>
        <dbReference type="ARBA" id="ARBA00023125"/>
    </source>
</evidence>
<comment type="caution">
    <text evidence="5">The sequence shown here is derived from an EMBL/GenBank/DDBJ whole genome shotgun (WGS) entry which is preliminary data.</text>
</comment>
<protein>
    <submittedName>
        <fullName evidence="5">Helix-turn-helix transcriptional regulator</fullName>
    </submittedName>
</protein>
<evidence type="ECO:0000313" key="5">
    <source>
        <dbReference type="EMBL" id="MBI1755938.1"/>
    </source>
</evidence>
<dbReference type="PANTHER" id="PTHR46796:SF13">
    <property type="entry name" value="HTH-TYPE TRANSCRIPTIONAL ACTIVATOR RHAS"/>
    <property type="match status" value="1"/>
</dbReference>
<dbReference type="EMBL" id="JACOSL010000016">
    <property type="protein sequence ID" value="MBI1755938.1"/>
    <property type="molecule type" value="Genomic_DNA"/>
</dbReference>
<keyword evidence="3" id="KW-0804">Transcription</keyword>
<dbReference type="PROSITE" id="PS01124">
    <property type="entry name" value="HTH_ARAC_FAMILY_2"/>
    <property type="match status" value="1"/>
</dbReference>
<dbReference type="GO" id="GO:0043565">
    <property type="term" value="F:sequence-specific DNA binding"/>
    <property type="evidence" value="ECO:0007669"/>
    <property type="project" value="InterPro"/>
</dbReference>
<dbReference type="SMART" id="SM00342">
    <property type="entry name" value="HTH_ARAC"/>
    <property type="match status" value="1"/>
</dbReference>
<accession>A0A931PSZ2</accession>
<gene>
    <name evidence="5" type="ORF">HYR64_02395</name>
</gene>
<dbReference type="InterPro" id="IPR050204">
    <property type="entry name" value="AraC_XylS_family_regulators"/>
</dbReference>
<keyword evidence="2" id="KW-0238">DNA-binding</keyword>
<dbReference type="PANTHER" id="PTHR46796">
    <property type="entry name" value="HTH-TYPE TRANSCRIPTIONAL ACTIVATOR RHAS-RELATED"/>
    <property type="match status" value="1"/>
</dbReference>
<reference evidence="5" key="1">
    <citation type="submission" date="2020-07" db="EMBL/GenBank/DDBJ databases">
        <title>Huge and variable diversity of episymbiotic CPR bacteria and DPANN archaea in groundwater ecosystems.</title>
        <authorList>
            <person name="He C.Y."/>
            <person name="Keren R."/>
            <person name="Whittaker M."/>
            <person name="Farag I.F."/>
            <person name="Doudna J."/>
            <person name="Cate J.H.D."/>
            <person name="Banfield J.F."/>
        </authorList>
    </citation>
    <scope>NUCLEOTIDE SEQUENCE</scope>
    <source>
        <strain evidence="5">NC_groundwater_17_Pr7_B-0.1um_64_12</strain>
    </source>
</reference>
<keyword evidence="1" id="KW-0805">Transcription regulation</keyword>
<proteinExistence type="predicted"/>
<evidence type="ECO:0000256" key="1">
    <source>
        <dbReference type="ARBA" id="ARBA00023015"/>
    </source>
</evidence>